<evidence type="ECO:0000313" key="2">
    <source>
        <dbReference type="Proteomes" id="UP000477651"/>
    </source>
</evidence>
<dbReference type="Proteomes" id="UP000477651">
    <property type="component" value="Unassembled WGS sequence"/>
</dbReference>
<comment type="caution">
    <text evidence="1">The sequence shown here is derived from an EMBL/GenBank/DDBJ whole genome shotgun (WGS) entry which is preliminary data.</text>
</comment>
<accession>A0A6L9Y871</accession>
<keyword evidence="2" id="KW-1185">Reference proteome</keyword>
<sequence>MANKNYESEATLFLKQYKKDHPETDAKQLEGRARLWDKNVDTEQQEQFAAARVYQKPYVYQTNKE</sequence>
<dbReference type="InterPro" id="IPR021853">
    <property type="entry name" value="DUF3460"/>
</dbReference>
<dbReference type="AlphaFoldDB" id="A0A6L9Y871"/>
<protein>
    <submittedName>
        <fullName evidence="1">DUF3460 family protein</fullName>
    </submittedName>
</protein>
<name>A0A6L9Y871_9BURK</name>
<dbReference type="RefSeq" id="WP_163764902.1">
    <property type="nucleotide sequence ID" value="NZ_JAAGYR010000020.1"/>
</dbReference>
<dbReference type="Pfam" id="PF11943">
    <property type="entry name" value="DUF3460"/>
    <property type="match status" value="1"/>
</dbReference>
<proteinExistence type="predicted"/>
<evidence type="ECO:0000313" key="1">
    <source>
        <dbReference type="EMBL" id="NEN76493.1"/>
    </source>
</evidence>
<gene>
    <name evidence="1" type="ORF">F9B74_09245</name>
</gene>
<reference evidence="1 2" key="1">
    <citation type="submission" date="2020-02" db="EMBL/GenBank/DDBJ databases">
        <title>Pelistega sp. NLN82 were isolated from wild rodents of the Hainan Island.</title>
        <authorList>
            <person name="Niu N."/>
            <person name="Zhou J."/>
        </authorList>
    </citation>
    <scope>NUCLEOTIDE SEQUENCE [LARGE SCALE GENOMIC DNA]</scope>
    <source>
        <strain evidence="1 2">NLN82</strain>
    </source>
</reference>
<dbReference type="EMBL" id="JAAGYR010000020">
    <property type="protein sequence ID" value="NEN76493.1"/>
    <property type="molecule type" value="Genomic_DNA"/>
</dbReference>
<organism evidence="1 2">
    <name type="scientific">Pelistega ratti</name>
    <dbReference type="NCBI Taxonomy" id="2652177"/>
    <lineage>
        <taxon>Bacteria</taxon>
        <taxon>Pseudomonadati</taxon>
        <taxon>Pseudomonadota</taxon>
        <taxon>Betaproteobacteria</taxon>
        <taxon>Burkholderiales</taxon>
        <taxon>Alcaligenaceae</taxon>
        <taxon>Pelistega</taxon>
    </lineage>
</organism>